<evidence type="ECO:0000256" key="5">
    <source>
        <dbReference type="ARBA" id="ARBA00048539"/>
    </source>
</evidence>
<comment type="domain">
    <text evidence="6">The N-terminal region contains the highly conserved SGGXDS motif, predicted to be a P-loop motif involved in ATP binding.</text>
</comment>
<dbReference type="HAMAP" id="MF_01161">
    <property type="entry name" value="tRNA_Ile_lys_synt"/>
    <property type="match status" value="1"/>
</dbReference>
<reference evidence="8 9" key="1">
    <citation type="submission" date="2017-09" db="EMBL/GenBank/DDBJ databases">
        <title>Biodiversity and function of Thalassospira species in the particle-attached aromatic-hydrocarbon-degrading consortia from the surface seawater of the China South Sea.</title>
        <authorList>
            <person name="Dong C."/>
            <person name="Lai Q."/>
            <person name="Shao Z."/>
        </authorList>
    </citation>
    <scope>NUCLEOTIDE SEQUENCE [LARGE SCALE GENOMIC DNA]</scope>
    <source>
        <strain evidence="8 9">139Z-12</strain>
    </source>
</reference>
<proteinExistence type="inferred from homology"/>
<evidence type="ECO:0000313" key="9">
    <source>
        <dbReference type="Proteomes" id="UP000233332"/>
    </source>
</evidence>
<dbReference type="PANTHER" id="PTHR43033:SF1">
    <property type="entry name" value="TRNA(ILE)-LYSIDINE SYNTHASE-RELATED"/>
    <property type="match status" value="1"/>
</dbReference>
<dbReference type="GO" id="GO:0005524">
    <property type="term" value="F:ATP binding"/>
    <property type="evidence" value="ECO:0007669"/>
    <property type="project" value="UniProtKB-UniRule"/>
</dbReference>
<keyword evidence="1 6" id="KW-0436">Ligase</keyword>
<comment type="function">
    <text evidence="6">Ligates lysine onto the cytidine present at position 34 of the AUA codon-specific tRNA(Ile) that contains the anticodon CAU, in an ATP-dependent manner. Cytidine is converted to lysidine, thus changing the amino acid specificity of the tRNA from methionine to isoleucine.</text>
</comment>
<keyword evidence="3 6" id="KW-0547">Nucleotide-binding</keyword>
<evidence type="ECO:0000256" key="1">
    <source>
        <dbReference type="ARBA" id="ARBA00022598"/>
    </source>
</evidence>
<dbReference type="InterPro" id="IPR012094">
    <property type="entry name" value="tRNA_Ile_lys_synt"/>
</dbReference>
<dbReference type="InterPro" id="IPR012795">
    <property type="entry name" value="tRNA_Ile_lys_synt_N"/>
</dbReference>
<gene>
    <name evidence="6 8" type="primary">tilS</name>
    <name evidence="8" type="ORF">COO92_20890</name>
</gene>
<keyword evidence="9" id="KW-1185">Reference proteome</keyword>
<dbReference type="InterPro" id="IPR011063">
    <property type="entry name" value="TilS/TtcA_N"/>
</dbReference>
<dbReference type="RefSeq" id="WP_101304877.1">
    <property type="nucleotide sequence ID" value="NZ_NXGX01000013.1"/>
</dbReference>
<evidence type="ECO:0000256" key="3">
    <source>
        <dbReference type="ARBA" id="ARBA00022741"/>
    </source>
</evidence>
<keyword evidence="4 6" id="KW-0067">ATP-binding</keyword>
<feature type="domain" description="tRNA(Ile)-lysidine/2-thiocytidine synthase N-terminal" evidence="7">
    <location>
        <begin position="42"/>
        <end position="219"/>
    </location>
</feature>
<dbReference type="GO" id="GO:0032267">
    <property type="term" value="F:tRNA(Ile)-lysidine synthase activity"/>
    <property type="evidence" value="ECO:0007669"/>
    <property type="project" value="UniProtKB-EC"/>
</dbReference>
<dbReference type="EMBL" id="NXGX01000013">
    <property type="protein sequence ID" value="PKR56434.1"/>
    <property type="molecule type" value="Genomic_DNA"/>
</dbReference>
<comment type="similarity">
    <text evidence="6">Belongs to the tRNA(Ile)-lysidine synthase family.</text>
</comment>
<evidence type="ECO:0000256" key="2">
    <source>
        <dbReference type="ARBA" id="ARBA00022694"/>
    </source>
</evidence>
<evidence type="ECO:0000259" key="7">
    <source>
        <dbReference type="Pfam" id="PF01171"/>
    </source>
</evidence>
<feature type="binding site" evidence="6">
    <location>
        <begin position="46"/>
        <end position="51"/>
    </location>
    <ligand>
        <name>ATP</name>
        <dbReference type="ChEBI" id="CHEBI:30616"/>
    </ligand>
</feature>
<dbReference type="EC" id="6.3.4.19" evidence="6"/>
<evidence type="ECO:0000313" key="8">
    <source>
        <dbReference type="EMBL" id="PKR56434.1"/>
    </source>
</evidence>
<dbReference type="SUPFAM" id="SSF52402">
    <property type="entry name" value="Adenine nucleotide alpha hydrolases-like"/>
    <property type="match status" value="1"/>
</dbReference>
<sequence>MSNPDKPTTDDRAASDGTPLDAVAFAHLIDGFAPFETAPVLAVAVSGGADSMALALLAHEWAQTRGGKIVAMTVDHGLRLDSADEAKWVGHALRANGIAHIVLPWLGDKPSGAVQERARIARYDLLDQACATHGILHLLVAHHLDDQIETIAMRDSHGTKPMGRAGMSSRRFLKSVRLLRPFLSVAKNDLIATLKARGQDWVEDPSNQNPKFERVRIRKDTRITVAADQEAIPSDAMQTRLTLEETIANVLARSVMILPVGIAVVDTAGIYRSQDRDVRCYALGQVIRTIGGAAYMPSFDALANLLDATYNDASHRSSLGGCVIHRKSDRIYIFREVGRMDKTPMVIDPDVLRSGGCVRWDNRFEWAALSPVLPPLAGIWIGPLVLCDVFHTKAFRAAFGEIVGFIADLPRAALASMPALYDKEGLRSVGGLEVSALSDVLSAAGCVMPRNRGENAIDGRWRFAPRTPLWESGFKSLPKPVSLLA</sequence>
<name>A0A2N3L0U7_9PROT</name>
<protein>
    <recommendedName>
        <fullName evidence="6">tRNA(Ile)-lysidine synthase</fullName>
        <ecNumber evidence="6">6.3.4.19</ecNumber>
    </recommendedName>
    <alternativeName>
        <fullName evidence="6">tRNA(Ile)-2-lysyl-cytidine synthase</fullName>
    </alternativeName>
    <alternativeName>
        <fullName evidence="6">tRNA(Ile)-lysidine synthetase</fullName>
    </alternativeName>
</protein>
<comment type="subcellular location">
    <subcellularLocation>
        <location evidence="6">Cytoplasm</location>
    </subcellularLocation>
</comment>
<dbReference type="Pfam" id="PF01171">
    <property type="entry name" value="ATP_bind_3"/>
    <property type="match status" value="1"/>
</dbReference>
<dbReference type="AlphaFoldDB" id="A0A2N3L0U7"/>
<accession>A0A2N3L0U7</accession>
<dbReference type="GO" id="GO:0006400">
    <property type="term" value="P:tRNA modification"/>
    <property type="evidence" value="ECO:0007669"/>
    <property type="project" value="UniProtKB-UniRule"/>
</dbReference>
<dbReference type="Gene3D" id="3.40.50.620">
    <property type="entry name" value="HUPs"/>
    <property type="match status" value="1"/>
</dbReference>
<evidence type="ECO:0000256" key="6">
    <source>
        <dbReference type="HAMAP-Rule" id="MF_01161"/>
    </source>
</evidence>
<dbReference type="PANTHER" id="PTHR43033">
    <property type="entry name" value="TRNA(ILE)-LYSIDINE SYNTHASE-RELATED"/>
    <property type="match status" value="1"/>
</dbReference>
<dbReference type="CDD" id="cd01992">
    <property type="entry name" value="TilS_N"/>
    <property type="match status" value="1"/>
</dbReference>
<organism evidence="8 9">
    <name type="scientific">Thalassospira lohafexi</name>
    <dbReference type="NCBI Taxonomy" id="744227"/>
    <lineage>
        <taxon>Bacteria</taxon>
        <taxon>Pseudomonadati</taxon>
        <taxon>Pseudomonadota</taxon>
        <taxon>Alphaproteobacteria</taxon>
        <taxon>Rhodospirillales</taxon>
        <taxon>Thalassospiraceae</taxon>
        <taxon>Thalassospira</taxon>
    </lineage>
</organism>
<comment type="caution">
    <text evidence="8">The sequence shown here is derived from an EMBL/GenBank/DDBJ whole genome shotgun (WGS) entry which is preliminary data.</text>
</comment>
<dbReference type="GO" id="GO:0005737">
    <property type="term" value="C:cytoplasm"/>
    <property type="evidence" value="ECO:0007669"/>
    <property type="project" value="UniProtKB-SubCell"/>
</dbReference>
<comment type="catalytic activity">
    <reaction evidence="5 6">
        <text>cytidine(34) in tRNA(Ile2) + L-lysine + ATP = lysidine(34) in tRNA(Ile2) + AMP + diphosphate + H(+)</text>
        <dbReference type="Rhea" id="RHEA:43744"/>
        <dbReference type="Rhea" id="RHEA-COMP:10625"/>
        <dbReference type="Rhea" id="RHEA-COMP:10670"/>
        <dbReference type="ChEBI" id="CHEBI:15378"/>
        <dbReference type="ChEBI" id="CHEBI:30616"/>
        <dbReference type="ChEBI" id="CHEBI:32551"/>
        <dbReference type="ChEBI" id="CHEBI:33019"/>
        <dbReference type="ChEBI" id="CHEBI:82748"/>
        <dbReference type="ChEBI" id="CHEBI:83665"/>
        <dbReference type="ChEBI" id="CHEBI:456215"/>
        <dbReference type="EC" id="6.3.4.19"/>
    </reaction>
</comment>
<dbReference type="NCBIfam" id="TIGR02432">
    <property type="entry name" value="lysidine_TilS_N"/>
    <property type="match status" value="1"/>
</dbReference>
<dbReference type="Proteomes" id="UP000233332">
    <property type="component" value="Unassembled WGS sequence"/>
</dbReference>
<dbReference type="InterPro" id="IPR014729">
    <property type="entry name" value="Rossmann-like_a/b/a_fold"/>
</dbReference>
<keyword evidence="2 6" id="KW-0819">tRNA processing</keyword>
<evidence type="ECO:0000256" key="4">
    <source>
        <dbReference type="ARBA" id="ARBA00022840"/>
    </source>
</evidence>
<keyword evidence="6" id="KW-0963">Cytoplasm</keyword>